<accession>A0A553GZB7</accession>
<dbReference type="Pfam" id="PF05954">
    <property type="entry name" value="Phage_GPD"/>
    <property type="match status" value="1"/>
</dbReference>
<proteinExistence type="predicted"/>
<sequence>MNPIFHLTTALGPGALAFAALSGREEVSRLFAFTLNLTGSGPAFDPDMLLGTPMTLAIDLPDGSRRHLGGECVQVACLGTREGRLHYQATLRPWLWYASRDERCRLFERRSVPEMVRQVLASYPFRTRFLLSRPYAPRLYCAQYRESDADFVMRLLESEGLWFWFEHLPGRHELVIADDLAFSQAQAPRRRIRYCGPGRGAGHPEYLDSWSSACGLGEPAPRSQASGCTASLAPGQSFQLEGHPGQATPPPQWVVAADYRFSVARCRSACLSTRIETHPGDRPFRPARQAPRPQVLGRQVAVVEQDAVAFDDGHSRLRVRFAWPDGPASGWVRSALPASSGSRLIGQQVLVDHLDGDPDQPLVTALVNASLGARTPAPVQAPSPETASLIHRCAAGGGDGVRFVGEREVIVRCDGHRIRITPDGIEVRPAPLERVRAVAADRTTHVPPAGLGERG</sequence>
<reference evidence="1 2" key="1">
    <citation type="submission" date="2019-07" db="EMBL/GenBank/DDBJ databases">
        <title>Pseudomonas mangiferae sp. nov., isolated from bark of mango tree in Thailand.</title>
        <authorList>
            <person name="Srisuk N."/>
            <person name="Anurat P."/>
        </authorList>
    </citation>
    <scope>NUCLEOTIDE SEQUENCE [LARGE SCALE GENOMIC DNA]</scope>
    <source>
        <strain evidence="1 2">DMKU_BBB3-04</strain>
    </source>
</reference>
<keyword evidence="2" id="KW-1185">Reference proteome</keyword>
<dbReference type="SUPFAM" id="SSF69255">
    <property type="entry name" value="gp5 N-terminal domain-like"/>
    <property type="match status" value="1"/>
</dbReference>
<dbReference type="SUPFAM" id="SSF69279">
    <property type="entry name" value="Phage tail proteins"/>
    <property type="match status" value="2"/>
</dbReference>
<dbReference type="Proteomes" id="UP000315235">
    <property type="component" value="Unassembled WGS sequence"/>
</dbReference>
<dbReference type="OrthoDB" id="9762420at2"/>
<evidence type="ECO:0000313" key="1">
    <source>
        <dbReference type="EMBL" id="TRX74832.1"/>
    </source>
</evidence>
<dbReference type="Gene3D" id="2.40.50.230">
    <property type="entry name" value="Gp5 N-terminal domain"/>
    <property type="match status" value="1"/>
</dbReference>
<dbReference type="Gene3D" id="3.55.50.10">
    <property type="entry name" value="Baseplate protein-like domains"/>
    <property type="match status" value="1"/>
</dbReference>
<dbReference type="NCBIfam" id="TIGR01646">
    <property type="entry name" value="vgr_GE"/>
    <property type="match status" value="1"/>
</dbReference>
<dbReference type="EMBL" id="VJOY01000006">
    <property type="protein sequence ID" value="TRX74832.1"/>
    <property type="molecule type" value="Genomic_DNA"/>
</dbReference>
<name>A0A553GZB7_9PSED</name>
<dbReference type="Gene3D" id="2.30.110.50">
    <property type="match status" value="1"/>
</dbReference>
<dbReference type="InterPro" id="IPR006533">
    <property type="entry name" value="T6SS_Vgr_RhsGE"/>
</dbReference>
<comment type="caution">
    <text evidence="1">The sequence shown here is derived from an EMBL/GenBank/DDBJ whole genome shotgun (WGS) entry which is preliminary data.</text>
</comment>
<gene>
    <name evidence="1" type="primary">vgrG</name>
    <name evidence="1" type="ORF">FM069_09885</name>
</gene>
<organism evidence="1 2">
    <name type="scientific">Pseudomonas mangiferae</name>
    <dbReference type="NCBI Taxonomy" id="2593654"/>
    <lineage>
        <taxon>Bacteria</taxon>
        <taxon>Pseudomonadati</taxon>
        <taxon>Pseudomonadota</taxon>
        <taxon>Gammaproteobacteria</taxon>
        <taxon>Pseudomonadales</taxon>
        <taxon>Pseudomonadaceae</taxon>
        <taxon>Pseudomonas</taxon>
    </lineage>
</organism>
<evidence type="ECO:0000313" key="2">
    <source>
        <dbReference type="Proteomes" id="UP000315235"/>
    </source>
</evidence>
<protein>
    <submittedName>
        <fullName evidence="1">Type VI secretion system tip protein VgrG</fullName>
    </submittedName>
</protein>
<dbReference type="RefSeq" id="WP_143488134.1">
    <property type="nucleotide sequence ID" value="NZ_VJOY01000006.1"/>
</dbReference>
<dbReference type="InterPro" id="IPR037026">
    <property type="entry name" value="Vgr_OB-fold_dom_sf"/>
</dbReference>
<dbReference type="AlphaFoldDB" id="A0A553GZB7"/>